<proteinExistence type="predicted"/>
<protein>
    <submittedName>
        <fullName evidence="1">Uncharacterized protein</fullName>
    </submittedName>
</protein>
<dbReference type="OrthoDB" id="2991872at2759"/>
<gene>
    <name evidence="1" type="ORF">NA57DRAFT_82053</name>
</gene>
<sequence length="426" mass="48849">MTVRDMTMLAEQKVESRVDRILRDREEAQVNSKDDVLLGFFGDYVLHSDVALRHTRFIRDLCGSRDSSDCFKQALLAAALSNRANQLGHQQMAAEADATYGFALISLNAALQNPAELKKDSTLAASWLVGMCELLSGRSVLEKHHHRGRSQLLRLRGAEQFRSPVGKCLYAVTHSLAIQHNLNLLERPIEEAAEYLELCGIKKPPLQIERLHLRTAYWCAEARLLFESDFQHPWSQLQLQNHIQTGFAIDAGYQKWLDTYLSSDTWGRRTISLPSESSTHAVGQEAYTYHDLWIANIWLGHYSKRMHLHNLLLHCLSLLDEHDRLRMREAYSRAIVENMVSGVCASVPFMLYEIDSKGNETRARRKIALCGYLLLCQLHMARWSVEQGSERERWIIATLEFIDQSMGIRSARVLALKPRKEPWRLV</sequence>
<dbReference type="PANTHER" id="PTHR38791">
    <property type="entry name" value="ZN(II)2CYS6 TRANSCRIPTION FACTOR (EUROFUNG)-RELATED-RELATED"/>
    <property type="match status" value="1"/>
</dbReference>
<keyword evidence="2" id="KW-1185">Reference proteome</keyword>
<dbReference type="Proteomes" id="UP000799772">
    <property type="component" value="Unassembled WGS sequence"/>
</dbReference>
<comment type="caution">
    <text evidence="1">The sequence shown here is derived from an EMBL/GenBank/DDBJ whole genome shotgun (WGS) entry which is preliminary data.</text>
</comment>
<reference evidence="1" key="1">
    <citation type="journal article" date="2020" name="Stud. Mycol.">
        <title>101 Dothideomycetes genomes: a test case for predicting lifestyles and emergence of pathogens.</title>
        <authorList>
            <person name="Haridas S."/>
            <person name="Albert R."/>
            <person name="Binder M."/>
            <person name="Bloem J."/>
            <person name="Labutti K."/>
            <person name="Salamov A."/>
            <person name="Andreopoulos B."/>
            <person name="Baker S."/>
            <person name="Barry K."/>
            <person name="Bills G."/>
            <person name="Bluhm B."/>
            <person name="Cannon C."/>
            <person name="Castanera R."/>
            <person name="Culley D."/>
            <person name="Daum C."/>
            <person name="Ezra D."/>
            <person name="Gonzalez J."/>
            <person name="Henrissat B."/>
            <person name="Kuo A."/>
            <person name="Liang C."/>
            <person name="Lipzen A."/>
            <person name="Lutzoni F."/>
            <person name="Magnuson J."/>
            <person name="Mondo S."/>
            <person name="Nolan M."/>
            <person name="Ohm R."/>
            <person name="Pangilinan J."/>
            <person name="Park H.-J."/>
            <person name="Ramirez L."/>
            <person name="Alfaro M."/>
            <person name="Sun H."/>
            <person name="Tritt A."/>
            <person name="Yoshinaga Y."/>
            <person name="Zwiers L.-H."/>
            <person name="Turgeon B."/>
            <person name="Goodwin S."/>
            <person name="Spatafora J."/>
            <person name="Crous P."/>
            <person name="Grigoriev I."/>
        </authorList>
    </citation>
    <scope>NUCLEOTIDE SEQUENCE</scope>
    <source>
        <strain evidence="1">CBS 133067</strain>
    </source>
</reference>
<dbReference type="AlphaFoldDB" id="A0A9P4I591"/>
<name>A0A9P4I591_9PEZI</name>
<dbReference type="InterPro" id="IPR053175">
    <property type="entry name" value="DHMBA_Reg_Transcription_Factor"/>
</dbReference>
<dbReference type="EMBL" id="ML978143">
    <property type="protein sequence ID" value="KAF2092689.1"/>
    <property type="molecule type" value="Genomic_DNA"/>
</dbReference>
<evidence type="ECO:0000313" key="2">
    <source>
        <dbReference type="Proteomes" id="UP000799772"/>
    </source>
</evidence>
<accession>A0A9P4I591</accession>
<evidence type="ECO:0000313" key="1">
    <source>
        <dbReference type="EMBL" id="KAF2092689.1"/>
    </source>
</evidence>
<organism evidence="1 2">
    <name type="scientific">Rhizodiscina lignyota</name>
    <dbReference type="NCBI Taxonomy" id="1504668"/>
    <lineage>
        <taxon>Eukaryota</taxon>
        <taxon>Fungi</taxon>
        <taxon>Dikarya</taxon>
        <taxon>Ascomycota</taxon>
        <taxon>Pezizomycotina</taxon>
        <taxon>Dothideomycetes</taxon>
        <taxon>Pleosporomycetidae</taxon>
        <taxon>Aulographales</taxon>
        <taxon>Rhizodiscinaceae</taxon>
        <taxon>Rhizodiscina</taxon>
    </lineage>
</organism>